<feature type="compositionally biased region" description="Low complexity" evidence="1">
    <location>
        <begin position="54"/>
        <end position="64"/>
    </location>
</feature>
<feature type="region of interest" description="Disordered" evidence="1">
    <location>
        <begin position="1"/>
        <end position="37"/>
    </location>
</feature>
<sequence>MIGVRFTLGPASLPRSPGATGAPVPAGRPRAPSGATTVTCPVIAGREVSHGRSTRAACASARSTPIGRSSPPVRASWAAWSIADHIAAATGEGSSVVSAESPSPVACTRTPARASASTRRRSANSSSAAIAAATSRARNRPDDSPAAPGSRAGTTAAITSSEA</sequence>
<accession>A0ABT9I772</accession>
<dbReference type="Proteomes" id="UP001233673">
    <property type="component" value="Unassembled WGS sequence"/>
</dbReference>
<feature type="region of interest" description="Disordered" evidence="1">
    <location>
        <begin position="90"/>
        <end position="163"/>
    </location>
</feature>
<feature type="region of interest" description="Disordered" evidence="1">
    <location>
        <begin position="49"/>
        <end position="72"/>
    </location>
</feature>
<comment type="caution">
    <text evidence="2">The sequence shown here is derived from an EMBL/GenBank/DDBJ whole genome shotgun (WGS) entry which is preliminary data.</text>
</comment>
<name>A0ABT9I772_9ACTN</name>
<dbReference type="EMBL" id="JASNFN010000001">
    <property type="protein sequence ID" value="MDP5181413.1"/>
    <property type="molecule type" value="Genomic_DNA"/>
</dbReference>
<feature type="compositionally biased region" description="Low complexity" evidence="1">
    <location>
        <begin position="16"/>
        <end position="36"/>
    </location>
</feature>
<reference evidence="3" key="1">
    <citation type="submission" date="2023-05" db="EMBL/GenBank/DDBJ databases">
        <title>Draft genome of Pseudofrankia sp. BMG5.37.</title>
        <authorList>
            <person name="Gtari M."/>
            <person name="Ghodhbane F."/>
            <person name="Sbissi I."/>
        </authorList>
    </citation>
    <scope>NUCLEOTIDE SEQUENCE [LARGE SCALE GENOMIC DNA]</scope>
    <source>
        <strain evidence="3">BMG 814</strain>
    </source>
</reference>
<feature type="compositionally biased region" description="Low complexity" evidence="1">
    <location>
        <begin position="90"/>
        <end position="136"/>
    </location>
</feature>
<evidence type="ECO:0000256" key="1">
    <source>
        <dbReference type="SAM" id="MobiDB-lite"/>
    </source>
</evidence>
<protein>
    <submittedName>
        <fullName evidence="2">Uncharacterized protein</fullName>
    </submittedName>
</protein>
<evidence type="ECO:0000313" key="3">
    <source>
        <dbReference type="Proteomes" id="UP001233673"/>
    </source>
</evidence>
<gene>
    <name evidence="2" type="ORF">QOZ88_02065</name>
</gene>
<evidence type="ECO:0000313" key="2">
    <source>
        <dbReference type="EMBL" id="MDP5181413.1"/>
    </source>
</evidence>
<feature type="compositionally biased region" description="Polar residues" evidence="1">
    <location>
        <begin position="152"/>
        <end position="163"/>
    </location>
</feature>
<proteinExistence type="predicted"/>
<keyword evidence="3" id="KW-1185">Reference proteome</keyword>
<organism evidence="2 3">
    <name type="scientific">Blastococcus carthaginiensis</name>
    <dbReference type="NCBI Taxonomy" id="3050034"/>
    <lineage>
        <taxon>Bacteria</taxon>
        <taxon>Bacillati</taxon>
        <taxon>Actinomycetota</taxon>
        <taxon>Actinomycetes</taxon>
        <taxon>Geodermatophilales</taxon>
        <taxon>Geodermatophilaceae</taxon>
        <taxon>Blastococcus</taxon>
    </lineage>
</organism>